<dbReference type="EMBL" id="MUMY01000001">
    <property type="protein sequence ID" value="ONM50488.1"/>
    <property type="molecule type" value="Genomic_DNA"/>
</dbReference>
<accession>A0A1W0B436</accession>
<name>A0A1W0B436_9NOCA</name>
<dbReference type="AlphaFoldDB" id="A0A1W0B436"/>
<proteinExistence type="predicted"/>
<reference evidence="2 3" key="1">
    <citation type="journal article" date="2016" name="Antonie Van Leeuwenhoek">
        <title>Nocardia donostiensis sp. nov., isolated from human respiratory specimens.</title>
        <authorList>
            <person name="Ercibengoa M."/>
            <person name="Bell M."/>
            <person name="Marimon J.M."/>
            <person name="Humrighouse B."/>
            <person name="Klenk H.P."/>
            <person name="Potter G."/>
            <person name="Perez-Trallero E."/>
        </authorList>
    </citation>
    <scope>NUCLEOTIDE SEQUENCE [LARGE SCALE GENOMIC DNA]</scope>
    <source>
        <strain evidence="2 3">X1655</strain>
    </source>
</reference>
<evidence type="ECO:0000313" key="3">
    <source>
        <dbReference type="Proteomes" id="UP000188836"/>
    </source>
</evidence>
<dbReference type="Proteomes" id="UP000188836">
    <property type="component" value="Unassembled WGS sequence"/>
</dbReference>
<protein>
    <recommendedName>
        <fullName evidence="1">DUF6879 domain-containing protein</fullName>
    </recommendedName>
</protein>
<feature type="domain" description="DUF6879" evidence="1">
    <location>
        <begin position="7"/>
        <end position="170"/>
    </location>
</feature>
<comment type="caution">
    <text evidence="2">The sequence shown here is derived from an EMBL/GenBank/DDBJ whole genome shotgun (WGS) entry which is preliminary data.</text>
</comment>
<sequence>MQLVQDESFNDLFRSCQREAFHLEVQDTYETPEESEPLRKFLNGEHDDYEWFQPWLDHVRYVTGRGVAIRRARVVSEPHTEYTRFAKAVARFNANAGEDVRYLPRHMISVDELTTDDWWLFDDALVAFTVFEPSGRWAGGAVSTDPRMVEYCRAVKERVWARAVPLREYTTQ</sequence>
<dbReference type="OrthoDB" id="3821358at2"/>
<evidence type="ECO:0000259" key="1">
    <source>
        <dbReference type="Pfam" id="PF21806"/>
    </source>
</evidence>
<dbReference type="STRING" id="1538463.B0T36_01375"/>
<gene>
    <name evidence="2" type="ORF">B0T46_00775</name>
</gene>
<keyword evidence="3" id="KW-1185">Reference proteome</keyword>
<organism evidence="2 3">
    <name type="scientific">Nocardia donostiensis</name>
    <dbReference type="NCBI Taxonomy" id="1538463"/>
    <lineage>
        <taxon>Bacteria</taxon>
        <taxon>Bacillati</taxon>
        <taxon>Actinomycetota</taxon>
        <taxon>Actinomycetes</taxon>
        <taxon>Mycobacteriales</taxon>
        <taxon>Nocardiaceae</taxon>
        <taxon>Nocardia</taxon>
    </lineage>
</organism>
<dbReference type="InterPro" id="IPR049244">
    <property type="entry name" value="DUF6879"/>
</dbReference>
<evidence type="ECO:0000313" key="2">
    <source>
        <dbReference type="EMBL" id="ONM50488.1"/>
    </source>
</evidence>
<dbReference type="Pfam" id="PF21806">
    <property type="entry name" value="DUF6879"/>
    <property type="match status" value="1"/>
</dbReference>